<feature type="region of interest" description="Disordered" evidence="1">
    <location>
        <begin position="86"/>
        <end position="143"/>
    </location>
</feature>
<keyword evidence="3" id="KW-1185">Reference proteome</keyword>
<evidence type="ECO:0000313" key="2">
    <source>
        <dbReference type="EMBL" id="KAK1922195.1"/>
    </source>
</evidence>
<name>A0AAD9FK33_PAPLA</name>
<feature type="region of interest" description="Disordered" evidence="1">
    <location>
        <begin position="156"/>
        <end position="185"/>
    </location>
</feature>
<organism evidence="2 3">
    <name type="scientific">Papiliotrema laurentii</name>
    <name type="common">Cryptococcus laurentii</name>
    <dbReference type="NCBI Taxonomy" id="5418"/>
    <lineage>
        <taxon>Eukaryota</taxon>
        <taxon>Fungi</taxon>
        <taxon>Dikarya</taxon>
        <taxon>Basidiomycota</taxon>
        <taxon>Agaricomycotina</taxon>
        <taxon>Tremellomycetes</taxon>
        <taxon>Tremellales</taxon>
        <taxon>Rhynchogastremaceae</taxon>
        <taxon>Papiliotrema</taxon>
    </lineage>
</organism>
<evidence type="ECO:0000256" key="1">
    <source>
        <dbReference type="SAM" id="MobiDB-lite"/>
    </source>
</evidence>
<evidence type="ECO:0000313" key="3">
    <source>
        <dbReference type="Proteomes" id="UP001182556"/>
    </source>
</evidence>
<dbReference type="AlphaFoldDB" id="A0AAD9FK33"/>
<feature type="compositionally biased region" description="Polar residues" evidence="1">
    <location>
        <begin position="86"/>
        <end position="96"/>
    </location>
</feature>
<dbReference type="Proteomes" id="UP001182556">
    <property type="component" value="Unassembled WGS sequence"/>
</dbReference>
<comment type="caution">
    <text evidence="2">The sequence shown here is derived from an EMBL/GenBank/DDBJ whole genome shotgun (WGS) entry which is preliminary data.</text>
</comment>
<sequence length="443" mass="49607">MQEKPPPEKVREIFETPPKRYVEGRVKTVTRVKSELPSPPPTPALRIKSEMPDPRPVIPTRRASVVTFIPKALSPRVRGISTLMRRQSSMAPSTRDISVFKTPSPLKRGKLTSSGPATWPRRSRQPPAGPSGTRHPSMTPSLAGSIHEEGRRLFQSTPNDPIEIDVSPPSSPTPCFSREHTRESRSFTPMSNIDAMSNRSMPIFRGSSEHAQLEDPFIPPRQKTIRRREGAEEALKSNPPPPITVLPPLPYELRSALIEAEAIIRDIRGRDGEETVAAKQQQDGQAVVWLYEALMGQPGEDRKALAQLVSDALDAPDVALVANLLTLFHDAGKTAVMGHLRGYNMDSKIRRLPATVRQAEWYAGWKMYLVLHAGEELKAVMQSGTARGIFEAFQEVMMIESRKRLEKLQPVLPGVTREQFRRWRNAVVIRLSDQILLETFGRT</sequence>
<proteinExistence type="predicted"/>
<reference evidence="2" key="1">
    <citation type="submission" date="2023-02" db="EMBL/GenBank/DDBJ databases">
        <title>Identification and recombinant expression of a fungal hydrolase from Papiliotrema laurentii that hydrolyzes apple cutin and clears colloidal polyester polyurethane.</title>
        <authorList>
            <consortium name="DOE Joint Genome Institute"/>
            <person name="Roman V.A."/>
            <person name="Bojanowski C."/>
            <person name="Crable B.R."/>
            <person name="Wagner D.N."/>
            <person name="Hung C.S."/>
            <person name="Nadeau L.J."/>
            <person name="Schratz L."/>
            <person name="Haridas S."/>
            <person name="Pangilinan J."/>
            <person name="Lipzen A."/>
            <person name="Na H."/>
            <person name="Yan M."/>
            <person name="Ng V."/>
            <person name="Grigoriev I.V."/>
            <person name="Spatafora J.W."/>
            <person name="Barlow D."/>
            <person name="Biffinger J."/>
            <person name="Kelley-Loughnane N."/>
            <person name="Varaljay V.A."/>
            <person name="Crookes-Goodson W.J."/>
        </authorList>
    </citation>
    <scope>NUCLEOTIDE SEQUENCE</scope>
    <source>
        <strain evidence="2">5307AH</strain>
    </source>
</reference>
<protein>
    <submittedName>
        <fullName evidence="2">Uncharacterized protein</fullName>
    </submittedName>
</protein>
<accession>A0AAD9FK33</accession>
<feature type="region of interest" description="Disordered" evidence="1">
    <location>
        <begin position="31"/>
        <end position="58"/>
    </location>
</feature>
<dbReference type="EMBL" id="JAODAN010000009">
    <property type="protein sequence ID" value="KAK1922195.1"/>
    <property type="molecule type" value="Genomic_DNA"/>
</dbReference>
<gene>
    <name evidence="2" type="ORF">DB88DRAFT_533089</name>
</gene>